<accession>A0ABT9MSW1</accession>
<sequence>MGLQLPGELISLLGVLGYNWPEADETALLEMGQAWTEFSGTLDGLVAEAGAAAATVWERQTGGDIAAFQAWWSAEESPVAALRDGATAATLAGTGLMLCGMIVLGLKIAVIVQLTILAIQIAQAIATATVTAGATLLEIPVFQALARTIIGGMIDEVVSRLLEA</sequence>
<dbReference type="RefSeq" id="WP_306829491.1">
    <property type="nucleotide sequence ID" value="NZ_JAUSRA010000001.1"/>
</dbReference>
<dbReference type="InterPro" id="IPR057746">
    <property type="entry name" value="CpnT-like_N"/>
</dbReference>
<keyword evidence="3" id="KW-1185">Reference proteome</keyword>
<dbReference type="Proteomes" id="UP001240984">
    <property type="component" value="Unassembled WGS sequence"/>
</dbReference>
<comment type="caution">
    <text evidence="2">The sequence shown here is derived from an EMBL/GenBank/DDBJ whole genome shotgun (WGS) entry which is preliminary data.</text>
</comment>
<name>A0ABT9MSW1_9ACTN</name>
<dbReference type="EMBL" id="JAUSRA010000001">
    <property type="protein sequence ID" value="MDP9794343.1"/>
    <property type="molecule type" value="Genomic_DNA"/>
</dbReference>
<protein>
    <recommendedName>
        <fullName evidence="1">Outer membrane channel protein CpnT-like N-terminal domain-containing protein</fullName>
    </recommendedName>
</protein>
<proteinExistence type="predicted"/>
<dbReference type="Pfam" id="PF25547">
    <property type="entry name" value="WXG100_2"/>
    <property type="match status" value="1"/>
</dbReference>
<feature type="domain" description="Outer membrane channel protein CpnT-like N-terminal" evidence="1">
    <location>
        <begin position="18"/>
        <end position="141"/>
    </location>
</feature>
<reference evidence="2 3" key="1">
    <citation type="submission" date="2023-07" db="EMBL/GenBank/DDBJ databases">
        <title>Sequencing the genomes of 1000 actinobacteria strains.</title>
        <authorList>
            <person name="Klenk H.-P."/>
        </authorList>
    </citation>
    <scope>NUCLEOTIDE SEQUENCE [LARGE SCALE GENOMIC DNA]</scope>
    <source>
        <strain evidence="2 3">DSM 44710</strain>
    </source>
</reference>
<evidence type="ECO:0000313" key="3">
    <source>
        <dbReference type="Proteomes" id="UP001240984"/>
    </source>
</evidence>
<evidence type="ECO:0000259" key="1">
    <source>
        <dbReference type="Pfam" id="PF25547"/>
    </source>
</evidence>
<gene>
    <name evidence="2" type="ORF">J2S43_002855</name>
</gene>
<organism evidence="2 3">
    <name type="scientific">Catenuloplanes nepalensis</name>
    <dbReference type="NCBI Taxonomy" id="587533"/>
    <lineage>
        <taxon>Bacteria</taxon>
        <taxon>Bacillati</taxon>
        <taxon>Actinomycetota</taxon>
        <taxon>Actinomycetes</taxon>
        <taxon>Micromonosporales</taxon>
        <taxon>Micromonosporaceae</taxon>
        <taxon>Catenuloplanes</taxon>
    </lineage>
</organism>
<evidence type="ECO:0000313" key="2">
    <source>
        <dbReference type="EMBL" id="MDP9794343.1"/>
    </source>
</evidence>